<feature type="non-terminal residue" evidence="1">
    <location>
        <position position="1"/>
    </location>
</feature>
<reference evidence="1" key="1">
    <citation type="journal article" date="2014" name="Front. Microbiol.">
        <title>High frequency of phylogenetically diverse reductive dehalogenase-homologous genes in deep subseafloor sedimentary metagenomes.</title>
        <authorList>
            <person name="Kawai M."/>
            <person name="Futagami T."/>
            <person name="Toyoda A."/>
            <person name="Takaki Y."/>
            <person name="Nishi S."/>
            <person name="Hori S."/>
            <person name="Arai W."/>
            <person name="Tsubouchi T."/>
            <person name="Morono Y."/>
            <person name="Uchiyama I."/>
            <person name="Ito T."/>
            <person name="Fujiyama A."/>
            <person name="Inagaki F."/>
            <person name="Takami H."/>
        </authorList>
    </citation>
    <scope>NUCLEOTIDE SEQUENCE</scope>
    <source>
        <strain evidence="1">Expedition CK06-06</strain>
    </source>
</reference>
<dbReference type="AlphaFoldDB" id="X1EHL2"/>
<gene>
    <name evidence="1" type="ORF">S01H4_60495</name>
</gene>
<sequence length="74" mass="8550">CRQTDLRQFFVVSSDLEIKNFVRSKGAKPLDCSEFLRRLKAALKKYDKIAEMDKNTTPPSPLEVTIWSDIFKGK</sequence>
<dbReference type="EMBL" id="BART01035685">
    <property type="protein sequence ID" value="GAH16599.1"/>
    <property type="molecule type" value="Genomic_DNA"/>
</dbReference>
<comment type="caution">
    <text evidence="1">The sequence shown here is derived from an EMBL/GenBank/DDBJ whole genome shotgun (WGS) entry which is preliminary data.</text>
</comment>
<protein>
    <submittedName>
        <fullName evidence="1">Uncharacterized protein</fullName>
    </submittedName>
</protein>
<evidence type="ECO:0000313" key="1">
    <source>
        <dbReference type="EMBL" id="GAH16599.1"/>
    </source>
</evidence>
<organism evidence="1">
    <name type="scientific">marine sediment metagenome</name>
    <dbReference type="NCBI Taxonomy" id="412755"/>
    <lineage>
        <taxon>unclassified sequences</taxon>
        <taxon>metagenomes</taxon>
        <taxon>ecological metagenomes</taxon>
    </lineage>
</organism>
<proteinExistence type="predicted"/>
<accession>X1EHL2</accession>
<name>X1EHL2_9ZZZZ</name>